<sequence>MLECSKYPAAAATIQPTNKPTITAVDFMIGDPHFSQKTIVTKTRKPRPMNLAEPHGAAIGPPTEGQAAIDIQPEPPNQSSKPDWIKLIPISKTTGPVTIGGNNFCKVDAGMKDKAISSKLVTQAVPNKAP</sequence>
<dbReference type="AlphaFoldDB" id="A0A9P8Q796"/>
<evidence type="ECO:0000256" key="1">
    <source>
        <dbReference type="SAM" id="MobiDB-lite"/>
    </source>
</evidence>
<comment type="caution">
    <text evidence="2">The sequence shown here is derived from an EMBL/GenBank/DDBJ whole genome shotgun (WGS) entry which is preliminary data.</text>
</comment>
<evidence type="ECO:0000313" key="3">
    <source>
        <dbReference type="Proteomes" id="UP000774326"/>
    </source>
</evidence>
<dbReference type="EMBL" id="JAEUBG010002673">
    <property type="protein sequence ID" value="KAH3684189.1"/>
    <property type="molecule type" value="Genomic_DNA"/>
</dbReference>
<protein>
    <submittedName>
        <fullName evidence="2">Uncharacterized protein</fullName>
    </submittedName>
</protein>
<dbReference type="Proteomes" id="UP000774326">
    <property type="component" value="Unassembled WGS sequence"/>
</dbReference>
<evidence type="ECO:0000313" key="2">
    <source>
        <dbReference type="EMBL" id="KAH3684189.1"/>
    </source>
</evidence>
<organism evidence="2 3">
    <name type="scientific">Wickerhamomyces pijperi</name>
    <name type="common">Yeast</name>
    <name type="synonym">Pichia pijperi</name>
    <dbReference type="NCBI Taxonomy" id="599730"/>
    <lineage>
        <taxon>Eukaryota</taxon>
        <taxon>Fungi</taxon>
        <taxon>Dikarya</taxon>
        <taxon>Ascomycota</taxon>
        <taxon>Saccharomycotina</taxon>
        <taxon>Saccharomycetes</taxon>
        <taxon>Phaffomycetales</taxon>
        <taxon>Wickerhamomycetaceae</taxon>
        <taxon>Wickerhamomyces</taxon>
    </lineage>
</organism>
<name>A0A9P8Q796_WICPI</name>
<accession>A0A9P8Q796</accession>
<reference evidence="2" key="2">
    <citation type="submission" date="2021-01" db="EMBL/GenBank/DDBJ databases">
        <authorList>
            <person name="Schikora-Tamarit M.A."/>
        </authorList>
    </citation>
    <scope>NUCLEOTIDE SEQUENCE</scope>
    <source>
        <strain evidence="2">CBS2887</strain>
    </source>
</reference>
<feature type="region of interest" description="Disordered" evidence="1">
    <location>
        <begin position="44"/>
        <end position="83"/>
    </location>
</feature>
<gene>
    <name evidence="2" type="ORF">WICPIJ_004832</name>
</gene>
<reference evidence="2" key="1">
    <citation type="journal article" date="2021" name="Open Biol.">
        <title>Shared evolutionary footprints suggest mitochondrial oxidative damage underlies multiple complex I losses in fungi.</title>
        <authorList>
            <person name="Schikora-Tamarit M.A."/>
            <person name="Marcet-Houben M."/>
            <person name="Nosek J."/>
            <person name="Gabaldon T."/>
        </authorList>
    </citation>
    <scope>NUCLEOTIDE SEQUENCE</scope>
    <source>
        <strain evidence="2">CBS2887</strain>
    </source>
</reference>
<proteinExistence type="predicted"/>
<dbReference type="OrthoDB" id="10427263at2759"/>
<keyword evidence="3" id="KW-1185">Reference proteome</keyword>